<gene>
    <name evidence="1" type="ORF">NCTC9381_03076</name>
</gene>
<keyword evidence="2" id="KW-1185">Reference proteome</keyword>
<sequence>MPLEGVTDLDNFIQKGVKPEKQRVMFRGILITPENAKGVQDFNYKS</sequence>
<proteinExistence type="predicted"/>
<accession>A0A379AGY0</accession>
<dbReference type="EMBL" id="UGSO01000001">
    <property type="protein sequence ID" value="SUB17154.1"/>
    <property type="molecule type" value="Genomic_DNA"/>
</dbReference>
<reference evidence="1 2" key="1">
    <citation type="submission" date="2018-06" db="EMBL/GenBank/DDBJ databases">
        <authorList>
            <consortium name="Pathogen Informatics"/>
            <person name="Doyle S."/>
        </authorList>
    </citation>
    <scope>NUCLEOTIDE SEQUENCE [LARGE SCALE GENOMIC DNA]</scope>
    <source>
        <strain evidence="1 2">NCTC9381</strain>
    </source>
</reference>
<name>A0A379AGY0_ENTAG</name>
<protein>
    <submittedName>
        <fullName evidence="1">Uncharacterized protein</fullName>
    </submittedName>
</protein>
<organism evidence="1 2">
    <name type="scientific">Enterobacter agglomerans</name>
    <name type="common">Erwinia herbicola</name>
    <name type="synonym">Pantoea agglomerans</name>
    <dbReference type="NCBI Taxonomy" id="549"/>
    <lineage>
        <taxon>Bacteria</taxon>
        <taxon>Pseudomonadati</taxon>
        <taxon>Pseudomonadota</taxon>
        <taxon>Gammaproteobacteria</taxon>
        <taxon>Enterobacterales</taxon>
        <taxon>Erwiniaceae</taxon>
        <taxon>Pantoea</taxon>
        <taxon>Pantoea agglomerans group</taxon>
    </lineage>
</organism>
<dbReference type="Proteomes" id="UP000254640">
    <property type="component" value="Unassembled WGS sequence"/>
</dbReference>
<dbReference type="AlphaFoldDB" id="A0A379AGY0"/>
<evidence type="ECO:0000313" key="2">
    <source>
        <dbReference type="Proteomes" id="UP000254640"/>
    </source>
</evidence>
<evidence type="ECO:0000313" key="1">
    <source>
        <dbReference type="EMBL" id="SUB17154.1"/>
    </source>
</evidence>